<protein>
    <recommendedName>
        <fullName evidence="4">Signal transduction histidine kinase</fullName>
    </recommendedName>
</protein>
<evidence type="ECO:0000313" key="3">
    <source>
        <dbReference type="Proteomes" id="UP000763557"/>
    </source>
</evidence>
<sequence length="370" mass="39648">MHAPELDVPRHAEDVATKYMRGLRWGSAGISLVILYGLEVPKLLANWDSYRPVEVQIAAVAVLTVVSVLGAFDRTVRRWRWPLLVLVLATSIAATVTVAPVDRLGTPHWSDEVVGWSLVLLAMGRPAGLFAGLLAVHYVPAFLLAIFDGPVDVTFAGVVNTTLVSSAFQVAVILFANALRRIAMSVARMAREEEQVRTAEAVAAQLHADRKDRYAALAETTAPVLAGLAAGALDPGEESVRRICAIEAARMRRLFGEATVGPDPLVDELMACVGLAERNGVSVRFSERGERPPVPVTMRRLLTEPAVAVLATARGDVRLTVVGTGEQVTVSVVAESVPDAVPIVDNDEITTSTVTSGDLLWVQATWRGRG</sequence>
<feature type="transmembrane region" description="Helical" evidence="1">
    <location>
        <begin position="78"/>
        <end position="101"/>
    </location>
</feature>
<feature type="transmembrane region" description="Helical" evidence="1">
    <location>
        <begin position="53"/>
        <end position="72"/>
    </location>
</feature>
<reference evidence="2 3" key="1">
    <citation type="submission" date="2020-01" db="EMBL/GenBank/DDBJ databases">
        <title>Kibdelosporangium persica a novel Actinomycetes from a hot desert in Iran.</title>
        <authorList>
            <person name="Safaei N."/>
            <person name="Zaburannyi N."/>
            <person name="Mueller R."/>
            <person name="Wink J."/>
        </authorList>
    </citation>
    <scope>NUCLEOTIDE SEQUENCE [LARGE SCALE GENOMIC DNA]</scope>
    <source>
        <strain evidence="2 3">4NS15</strain>
    </source>
</reference>
<feature type="transmembrane region" description="Helical" evidence="1">
    <location>
        <begin position="158"/>
        <end position="179"/>
    </location>
</feature>
<keyword evidence="1" id="KW-0472">Membrane</keyword>
<keyword evidence="1" id="KW-0812">Transmembrane</keyword>
<comment type="caution">
    <text evidence="2">The sequence shown here is derived from an EMBL/GenBank/DDBJ whole genome shotgun (WGS) entry which is preliminary data.</text>
</comment>
<evidence type="ECO:0000313" key="2">
    <source>
        <dbReference type="EMBL" id="NRN65975.1"/>
    </source>
</evidence>
<feature type="transmembrane region" description="Helical" evidence="1">
    <location>
        <begin position="23"/>
        <end position="41"/>
    </location>
</feature>
<name>A0ABX2F4P8_9PSEU</name>
<evidence type="ECO:0008006" key="4">
    <source>
        <dbReference type="Google" id="ProtNLM"/>
    </source>
</evidence>
<dbReference type="EMBL" id="JAAATY010000008">
    <property type="protein sequence ID" value="NRN65975.1"/>
    <property type="molecule type" value="Genomic_DNA"/>
</dbReference>
<dbReference type="RefSeq" id="WP_173131130.1">
    <property type="nucleotide sequence ID" value="NZ_CBCSGW010000002.1"/>
</dbReference>
<evidence type="ECO:0000256" key="1">
    <source>
        <dbReference type="SAM" id="Phobius"/>
    </source>
</evidence>
<keyword evidence="1" id="KW-1133">Transmembrane helix</keyword>
<dbReference type="Proteomes" id="UP000763557">
    <property type="component" value="Unassembled WGS sequence"/>
</dbReference>
<feature type="transmembrane region" description="Helical" evidence="1">
    <location>
        <begin position="113"/>
        <end position="138"/>
    </location>
</feature>
<keyword evidence="3" id="KW-1185">Reference proteome</keyword>
<proteinExistence type="predicted"/>
<gene>
    <name evidence="2" type="ORF">GC106_31920</name>
</gene>
<organism evidence="2 3">
    <name type="scientific">Kibdelosporangium persicum</name>
    <dbReference type="NCBI Taxonomy" id="2698649"/>
    <lineage>
        <taxon>Bacteria</taxon>
        <taxon>Bacillati</taxon>
        <taxon>Actinomycetota</taxon>
        <taxon>Actinomycetes</taxon>
        <taxon>Pseudonocardiales</taxon>
        <taxon>Pseudonocardiaceae</taxon>
        <taxon>Kibdelosporangium</taxon>
    </lineage>
</organism>
<accession>A0ABX2F4P8</accession>